<dbReference type="Gene3D" id="3.40.1160.10">
    <property type="entry name" value="Acetylglutamate kinase-like"/>
    <property type="match status" value="1"/>
</dbReference>
<evidence type="ECO:0000256" key="1">
    <source>
        <dbReference type="ARBA" id="ARBA00022679"/>
    </source>
</evidence>
<reference evidence="3" key="1">
    <citation type="journal article" date="2015" name="Nature">
        <title>Complex archaea that bridge the gap between prokaryotes and eukaryotes.</title>
        <authorList>
            <person name="Spang A."/>
            <person name="Saw J.H."/>
            <person name="Jorgensen S.L."/>
            <person name="Zaremba-Niedzwiedzka K."/>
            <person name="Martijn J."/>
            <person name="Lind A.E."/>
            <person name="van Eijk R."/>
            <person name="Schleper C."/>
            <person name="Guy L."/>
            <person name="Ettema T.J."/>
        </authorList>
    </citation>
    <scope>NUCLEOTIDE SEQUENCE</scope>
</reference>
<organism evidence="3">
    <name type="scientific">marine sediment metagenome</name>
    <dbReference type="NCBI Taxonomy" id="412755"/>
    <lineage>
        <taxon>unclassified sequences</taxon>
        <taxon>metagenomes</taxon>
        <taxon>ecological metagenomes</taxon>
    </lineage>
</organism>
<dbReference type="GO" id="GO:0019546">
    <property type="term" value="P:L-arginine deiminase pathway"/>
    <property type="evidence" value="ECO:0007669"/>
    <property type="project" value="TreeGrafter"/>
</dbReference>
<dbReference type="PRINTS" id="PR01469">
    <property type="entry name" value="CARBMTKINASE"/>
</dbReference>
<dbReference type="PANTHER" id="PTHR30409:SF1">
    <property type="entry name" value="CARBAMATE KINASE-RELATED"/>
    <property type="match status" value="1"/>
</dbReference>
<dbReference type="AlphaFoldDB" id="A0A0F8ZUA6"/>
<dbReference type="InterPro" id="IPR003964">
    <property type="entry name" value="Carb_kinase"/>
</dbReference>
<comment type="caution">
    <text evidence="3">The sequence shown here is derived from an EMBL/GenBank/DDBJ whole genome shotgun (WGS) entry which is preliminary data.</text>
</comment>
<accession>A0A0F8ZUA6</accession>
<sequence length="121" mass="13136">MQKLIIALGGNAFIQKGQAGTAEEQFANIRKPVASIAELSKLFRIVITHGNGPQSGALLLQQEACDEVPKMPLSIIGAQTQGQMGYMIESTLDEELMRLGISDDKLFLTVLTYTSVKKDDP</sequence>
<protein>
    <submittedName>
        <fullName evidence="3">Uncharacterized protein</fullName>
    </submittedName>
</protein>
<name>A0A0F8ZUA6_9ZZZZ</name>
<dbReference type="PANTHER" id="PTHR30409">
    <property type="entry name" value="CARBAMATE KINASE"/>
    <property type="match status" value="1"/>
</dbReference>
<feature type="non-terminal residue" evidence="3">
    <location>
        <position position="121"/>
    </location>
</feature>
<dbReference type="InterPro" id="IPR036393">
    <property type="entry name" value="AceGlu_kinase-like_sf"/>
</dbReference>
<dbReference type="GO" id="GO:0008804">
    <property type="term" value="F:carbamate kinase activity"/>
    <property type="evidence" value="ECO:0007669"/>
    <property type="project" value="InterPro"/>
</dbReference>
<evidence type="ECO:0000313" key="3">
    <source>
        <dbReference type="EMBL" id="KKK97408.1"/>
    </source>
</evidence>
<keyword evidence="1" id="KW-0808">Transferase</keyword>
<proteinExistence type="predicted"/>
<dbReference type="GO" id="GO:0005829">
    <property type="term" value="C:cytosol"/>
    <property type="evidence" value="ECO:0007669"/>
    <property type="project" value="TreeGrafter"/>
</dbReference>
<gene>
    <name evidence="3" type="ORF">LCGC14_2653080</name>
</gene>
<dbReference type="EMBL" id="LAZR01046065">
    <property type="protein sequence ID" value="KKK97408.1"/>
    <property type="molecule type" value="Genomic_DNA"/>
</dbReference>
<evidence type="ECO:0000256" key="2">
    <source>
        <dbReference type="ARBA" id="ARBA00022777"/>
    </source>
</evidence>
<keyword evidence="2" id="KW-0418">Kinase</keyword>
<dbReference type="SUPFAM" id="SSF53633">
    <property type="entry name" value="Carbamate kinase-like"/>
    <property type="match status" value="1"/>
</dbReference>